<protein>
    <recommendedName>
        <fullName evidence="1">Isochorismatase-like domain-containing protein</fullName>
    </recommendedName>
</protein>
<dbReference type="Gene3D" id="3.40.50.850">
    <property type="entry name" value="Isochorismatase-like"/>
    <property type="match status" value="1"/>
</dbReference>
<dbReference type="InterPro" id="IPR053152">
    <property type="entry name" value="Hydrolase_YcaC-like"/>
</dbReference>
<feature type="domain" description="Isochorismatase-like" evidence="1">
    <location>
        <begin position="17"/>
        <end position="168"/>
    </location>
</feature>
<sequence>MSNNVERFGALTPENCAVLLVDHNLGFIQVCHGDRTDIKNGVVALARTARVYNLPIVISKTPDDSISGPLIPQLLEVVKDCQMVNRKLADMDSLNDSEVSAALKATGRKKIVIAGIMTDVCVLMTTLHALKDGYEVYVVENASGGSDPVSVRNALTRMQQAGATVVSWLTLLSELQSNWNYADPEKARTAGGLVKIISDHANGWSNLNDFYYGIKSSSL</sequence>
<gene>
    <name evidence="2" type="ORF">BWP39_28870</name>
</gene>
<reference evidence="2 3" key="1">
    <citation type="submission" date="2017-01" db="EMBL/GenBank/DDBJ databases">
        <title>Whole-Genome Shotgun Sequencing of Two beta-Proteobacterial Species in Search of the Bulgecin Biosynthetic Cluster.</title>
        <authorList>
            <person name="Horsman M.E."/>
            <person name="Marous D.R."/>
            <person name="Li R."/>
            <person name="Oliver R.A."/>
            <person name="Byun B."/>
            <person name="Emrich S.J."/>
            <person name="Boggess B."/>
            <person name="Townsend C.A."/>
            <person name="Mobashery S."/>
        </authorList>
    </citation>
    <scope>NUCLEOTIDE SEQUENCE [LARGE SCALE GENOMIC DNA]</scope>
    <source>
        <strain evidence="2 3">ATCC 31363</strain>
    </source>
</reference>
<proteinExistence type="predicted"/>
<dbReference type="SUPFAM" id="SSF52499">
    <property type="entry name" value="Isochorismatase-like hydrolases"/>
    <property type="match status" value="1"/>
</dbReference>
<name>A0A2A4EU59_9BURK</name>
<dbReference type="OrthoDB" id="9789777at2"/>
<dbReference type="InterPro" id="IPR036380">
    <property type="entry name" value="Isochorismatase-like_sf"/>
</dbReference>
<dbReference type="RefSeq" id="WP_096725605.1">
    <property type="nucleotide sequence ID" value="NZ_MTZV01000006.1"/>
</dbReference>
<dbReference type="Pfam" id="PF00857">
    <property type="entry name" value="Isochorismatase"/>
    <property type="match status" value="1"/>
</dbReference>
<dbReference type="AlphaFoldDB" id="A0A2A4EU59"/>
<dbReference type="PANTHER" id="PTHR43559">
    <property type="entry name" value="HYDROLASE YCAC-RELATED"/>
    <property type="match status" value="1"/>
</dbReference>
<dbReference type="PANTHER" id="PTHR43559:SF1">
    <property type="entry name" value="HYDROLASE"/>
    <property type="match status" value="1"/>
</dbReference>
<dbReference type="Proteomes" id="UP000218022">
    <property type="component" value="Unassembled WGS sequence"/>
</dbReference>
<evidence type="ECO:0000313" key="2">
    <source>
        <dbReference type="EMBL" id="PCE23696.1"/>
    </source>
</evidence>
<accession>A0A2A4EU59</accession>
<evidence type="ECO:0000259" key="1">
    <source>
        <dbReference type="Pfam" id="PF00857"/>
    </source>
</evidence>
<organism evidence="2 3">
    <name type="scientific">Paraburkholderia acidicola</name>
    <dbReference type="NCBI Taxonomy" id="1912599"/>
    <lineage>
        <taxon>Bacteria</taxon>
        <taxon>Pseudomonadati</taxon>
        <taxon>Pseudomonadota</taxon>
        <taxon>Betaproteobacteria</taxon>
        <taxon>Burkholderiales</taxon>
        <taxon>Burkholderiaceae</taxon>
        <taxon>Paraburkholderia</taxon>
    </lineage>
</organism>
<dbReference type="InterPro" id="IPR000868">
    <property type="entry name" value="Isochorismatase-like_dom"/>
</dbReference>
<evidence type="ECO:0000313" key="3">
    <source>
        <dbReference type="Proteomes" id="UP000218022"/>
    </source>
</evidence>
<dbReference type="EMBL" id="MTZV01000006">
    <property type="protein sequence ID" value="PCE23696.1"/>
    <property type="molecule type" value="Genomic_DNA"/>
</dbReference>
<comment type="caution">
    <text evidence="2">The sequence shown here is derived from an EMBL/GenBank/DDBJ whole genome shotgun (WGS) entry which is preliminary data.</text>
</comment>